<dbReference type="PROSITE" id="PS51318">
    <property type="entry name" value="TAT"/>
    <property type="match status" value="1"/>
</dbReference>
<evidence type="ECO:0000313" key="1">
    <source>
        <dbReference type="EMBL" id="APW58890.1"/>
    </source>
</evidence>
<organism evidence="1 2">
    <name type="scientific">Paludisphaera borealis</name>
    <dbReference type="NCBI Taxonomy" id="1387353"/>
    <lineage>
        <taxon>Bacteria</taxon>
        <taxon>Pseudomonadati</taxon>
        <taxon>Planctomycetota</taxon>
        <taxon>Planctomycetia</taxon>
        <taxon>Isosphaerales</taxon>
        <taxon>Isosphaeraceae</taxon>
        <taxon>Paludisphaera</taxon>
    </lineage>
</organism>
<sequence>MATRNELSRRTFLRGVGLSGAAIRIGLPAFEAMFNAGGTAYAASAGVAARPIETRFVYWFNGNGIVEKYWIPREDGADYEMTPCLQPLARFRQDVHILSGVDNPAARLPGPGNGHHNSMSGLVSGQVFSGRGAGGPSIDQVIAQRIGNDSRFRSLQIGVCQESFGESIQRNMSWAGRDRPLPPEMIPHRLFDRLFGSREPYWIDRKKSILDAVSDEASSLKSALGHGDQQRLDEYLTSVRSLERSVASLPPEYTQAVEQPPEGGDLKDWPRIAKLQTDLLVHALASRQTRVASYMLTKCQGLSRFPWLGHTYERHHEYTHGRVESPEGQRILRDINRWHVEEFAYFLAKLKSIPEGDGTLLDHTCALYVHEHAEANSHKNAGLAMIAAGHAGNLKTGLHTRVAGTVGDLYLTLAEEVVGAPIGGFPTGDKKLSQIV</sequence>
<protein>
    <recommendedName>
        <fullName evidence="3">DUF1552 domain-containing protein</fullName>
    </recommendedName>
</protein>
<proteinExistence type="predicted"/>
<dbReference type="OrthoDB" id="231687at2"/>
<dbReference type="InterPro" id="IPR006311">
    <property type="entry name" value="TAT_signal"/>
</dbReference>
<dbReference type="EMBL" id="CP019082">
    <property type="protein sequence ID" value="APW58890.1"/>
    <property type="molecule type" value="Genomic_DNA"/>
</dbReference>
<dbReference type="RefSeq" id="WP_083712615.1">
    <property type="nucleotide sequence ID" value="NZ_CP019082.1"/>
</dbReference>
<dbReference type="AlphaFoldDB" id="A0A1U7CIW9"/>
<dbReference type="Pfam" id="PF07586">
    <property type="entry name" value="HXXSHH"/>
    <property type="match status" value="1"/>
</dbReference>
<keyword evidence="2" id="KW-1185">Reference proteome</keyword>
<name>A0A1U7CIW9_9BACT</name>
<dbReference type="Proteomes" id="UP000186309">
    <property type="component" value="Chromosome"/>
</dbReference>
<dbReference type="KEGG" id="pbor:BSF38_00299"/>
<accession>A0A1U7CIW9</accession>
<evidence type="ECO:0008006" key="3">
    <source>
        <dbReference type="Google" id="ProtNLM"/>
    </source>
</evidence>
<reference evidence="2" key="1">
    <citation type="submission" date="2016-12" db="EMBL/GenBank/DDBJ databases">
        <title>Comparative genomics of four Isosphaeraceae planctomycetes: a common pool of plasmids and glycoside hydrolase genes.</title>
        <authorList>
            <person name="Ivanova A."/>
        </authorList>
    </citation>
    <scope>NUCLEOTIDE SEQUENCE [LARGE SCALE GENOMIC DNA]</scope>
    <source>
        <strain evidence="2">PX4</strain>
    </source>
</reference>
<dbReference type="InterPro" id="IPR011447">
    <property type="entry name" value="DUF1552"/>
</dbReference>
<dbReference type="STRING" id="1387353.BSF38_00299"/>
<evidence type="ECO:0000313" key="2">
    <source>
        <dbReference type="Proteomes" id="UP000186309"/>
    </source>
</evidence>
<gene>
    <name evidence="1" type="ORF">BSF38_00299</name>
</gene>